<name>A0A5P1EX84_ASPOF</name>
<dbReference type="GO" id="GO:0005829">
    <property type="term" value="C:cytosol"/>
    <property type="evidence" value="ECO:0007669"/>
    <property type="project" value="TreeGrafter"/>
</dbReference>
<dbReference type="PANTHER" id="PTHR45769">
    <property type="entry name" value="ADENOSINE KINASE"/>
    <property type="match status" value="1"/>
</dbReference>
<dbReference type="AlphaFoldDB" id="A0A5P1EX84"/>
<sequence>MASEGILLGMGNPLLDISAVVDEDFLNKYDIKLNNAILAEDKHVPMYEEMASKYSVEYIAGGATQNAIRVAQWMLQTPGATSFMGCIGKDKFGEEMKRASTAAGVNVHYREDETAATGTCAVCVVGGERSLIANLSAANCYKPDHLKKPENWGLVEKAKYIYIAGFFLTVSPESILLVAEHAAANNKVFMMNLSAPFICEFFKDAQEKVLPYCSYIFGNETEAQTFAKVHGWETENVEEIALKISELPKAPGLPKRTVVITQGADPVVVAEDGKVKTFPVILLPKEKLVDTNGAGDAFVGGFLSQLVQGKSIEDCVRAGCYAANVIIQRSGCTYPEKPDFQ</sequence>
<accession>A0A5P1EX84</accession>
<evidence type="ECO:0000256" key="15">
    <source>
        <dbReference type="RuleBase" id="RU368116"/>
    </source>
</evidence>
<keyword evidence="18" id="KW-1185">Reference proteome</keyword>
<dbReference type="EMBL" id="CM007384">
    <property type="protein sequence ID" value="ONK70705.1"/>
    <property type="molecule type" value="Genomic_DNA"/>
</dbReference>
<dbReference type="Gramene" id="ONK70705">
    <property type="protein sequence ID" value="ONK70705"/>
    <property type="gene ID" value="A4U43_C04F670"/>
</dbReference>
<evidence type="ECO:0000256" key="8">
    <source>
        <dbReference type="ARBA" id="ARBA00022741"/>
    </source>
</evidence>
<evidence type="ECO:0000256" key="1">
    <source>
        <dbReference type="ARBA" id="ARBA00001946"/>
    </source>
</evidence>
<dbReference type="Gene3D" id="3.30.1110.10">
    <property type="match status" value="1"/>
</dbReference>
<evidence type="ECO:0000259" key="16">
    <source>
        <dbReference type="Pfam" id="PF00294"/>
    </source>
</evidence>
<dbReference type="OMA" id="YCATECI"/>
<comment type="cofactor">
    <cofactor evidence="1 15">
        <name>Mg(2+)</name>
        <dbReference type="ChEBI" id="CHEBI:18420"/>
    </cofactor>
</comment>
<proteinExistence type="inferred from homology"/>
<evidence type="ECO:0000256" key="2">
    <source>
        <dbReference type="ARBA" id="ARBA00004801"/>
    </source>
</evidence>
<comment type="pathway">
    <text evidence="2 15">Purine metabolism; AMP biosynthesis via salvage pathway; AMP from adenosine: step 1/1.</text>
</comment>
<keyword evidence="8 15" id="KW-0547">Nucleotide-binding</keyword>
<gene>
    <name evidence="17" type="ORF">A4U43_C04F670</name>
</gene>
<dbReference type="InterPro" id="IPR029056">
    <property type="entry name" value="Ribokinase-like"/>
</dbReference>
<dbReference type="GO" id="GO:0005634">
    <property type="term" value="C:nucleus"/>
    <property type="evidence" value="ECO:0007669"/>
    <property type="project" value="TreeGrafter"/>
</dbReference>
<evidence type="ECO:0000256" key="12">
    <source>
        <dbReference type="ARBA" id="ARBA00051805"/>
    </source>
</evidence>
<keyword evidence="7 15" id="KW-0660">Purine salvage</keyword>
<dbReference type="FunFam" id="3.40.1190.20:FF:000006">
    <property type="entry name" value="Adenosine kinase 2"/>
    <property type="match status" value="1"/>
</dbReference>
<evidence type="ECO:0000313" key="18">
    <source>
        <dbReference type="Proteomes" id="UP000243459"/>
    </source>
</evidence>
<feature type="active site" description="Proton acceptor" evidence="14">
    <location>
        <position position="296"/>
    </location>
</feature>
<keyword evidence="10 15" id="KW-0067">ATP-binding</keyword>
<dbReference type="CDD" id="cd01168">
    <property type="entry name" value="adenosine_kinase"/>
    <property type="match status" value="1"/>
</dbReference>
<dbReference type="GO" id="GO:0044209">
    <property type="term" value="P:AMP salvage"/>
    <property type="evidence" value="ECO:0007669"/>
    <property type="project" value="UniProtKB-UniRule"/>
</dbReference>
<dbReference type="SUPFAM" id="SSF53613">
    <property type="entry name" value="Ribokinase-like"/>
    <property type="match status" value="1"/>
</dbReference>
<evidence type="ECO:0000256" key="10">
    <source>
        <dbReference type="ARBA" id="ARBA00022840"/>
    </source>
</evidence>
<evidence type="ECO:0000256" key="3">
    <source>
        <dbReference type="ARBA" id="ARBA00010688"/>
    </source>
</evidence>
<keyword evidence="5" id="KW-0945">Host-virus interaction</keyword>
<dbReference type="OrthoDB" id="432447at2759"/>
<dbReference type="InterPro" id="IPR002173">
    <property type="entry name" value="Carboh/pur_kinase_PfkB_CS"/>
</dbReference>
<dbReference type="EC" id="2.7.1.20" evidence="4 15"/>
<protein>
    <recommendedName>
        <fullName evidence="4 15">Adenosine kinase</fullName>
        <shortName evidence="15">AK</shortName>
        <ecNumber evidence="4 15">2.7.1.20</ecNumber>
    </recommendedName>
    <alternativeName>
        <fullName evidence="15">Adenosine 5'-phosphotransferase</fullName>
    </alternativeName>
</protein>
<dbReference type="Pfam" id="PF00294">
    <property type="entry name" value="PfkB"/>
    <property type="match status" value="1"/>
</dbReference>
<dbReference type="PRINTS" id="PR00989">
    <property type="entry name" value="ADENOKINASE"/>
</dbReference>
<dbReference type="InterPro" id="IPR001805">
    <property type="entry name" value="Adenokinase"/>
</dbReference>
<dbReference type="InterPro" id="IPR011611">
    <property type="entry name" value="PfkB_dom"/>
</dbReference>
<keyword evidence="6 15" id="KW-0808">Transferase</keyword>
<reference evidence="18" key="1">
    <citation type="journal article" date="2017" name="Nat. Commun.">
        <title>The asparagus genome sheds light on the origin and evolution of a young Y chromosome.</title>
        <authorList>
            <person name="Harkess A."/>
            <person name="Zhou J."/>
            <person name="Xu C."/>
            <person name="Bowers J.E."/>
            <person name="Van der Hulst R."/>
            <person name="Ayyampalayam S."/>
            <person name="Mercati F."/>
            <person name="Riccardi P."/>
            <person name="McKain M.R."/>
            <person name="Kakrana A."/>
            <person name="Tang H."/>
            <person name="Ray J."/>
            <person name="Groenendijk J."/>
            <person name="Arikit S."/>
            <person name="Mathioni S.M."/>
            <person name="Nakano M."/>
            <person name="Shan H."/>
            <person name="Telgmann-Rauber A."/>
            <person name="Kanno A."/>
            <person name="Yue Z."/>
            <person name="Chen H."/>
            <person name="Li W."/>
            <person name="Chen Y."/>
            <person name="Xu X."/>
            <person name="Zhang Y."/>
            <person name="Luo S."/>
            <person name="Chen H."/>
            <person name="Gao J."/>
            <person name="Mao Z."/>
            <person name="Pires J.C."/>
            <person name="Luo M."/>
            <person name="Kudrna D."/>
            <person name="Wing R.A."/>
            <person name="Meyers B.C."/>
            <person name="Yi K."/>
            <person name="Kong H."/>
            <person name="Lavrijsen P."/>
            <person name="Sunseri F."/>
            <person name="Falavigna A."/>
            <person name="Ye Y."/>
            <person name="Leebens-Mack J.H."/>
            <person name="Chen G."/>
        </authorList>
    </citation>
    <scope>NUCLEOTIDE SEQUENCE [LARGE SCALE GENOMIC DNA]</scope>
    <source>
        <strain evidence="18">cv. DH0086</strain>
    </source>
</reference>
<evidence type="ECO:0000256" key="5">
    <source>
        <dbReference type="ARBA" id="ARBA00022581"/>
    </source>
</evidence>
<dbReference type="Proteomes" id="UP000243459">
    <property type="component" value="Chromosome 4"/>
</dbReference>
<organism evidence="17 18">
    <name type="scientific">Asparagus officinalis</name>
    <name type="common">Garden asparagus</name>
    <dbReference type="NCBI Taxonomy" id="4686"/>
    <lineage>
        <taxon>Eukaryota</taxon>
        <taxon>Viridiplantae</taxon>
        <taxon>Streptophyta</taxon>
        <taxon>Embryophyta</taxon>
        <taxon>Tracheophyta</taxon>
        <taxon>Spermatophyta</taxon>
        <taxon>Magnoliopsida</taxon>
        <taxon>Liliopsida</taxon>
        <taxon>Asparagales</taxon>
        <taxon>Asparagaceae</taxon>
        <taxon>Asparagoideae</taxon>
        <taxon>Asparagus</taxon>
    </lineage>
</organism>
<evidence type="ECO:0000256" key="7">
    <source>
        <dbReference type="ARBA" id="ARBA00022726"/>
    </source>
</evidence>
<dbReference type="PROSITE" id="PS00584">
    <property type="entry name" value="PFKB_KINASES_2"/>
    <property type="match status" value="1"/>
</dbReference>
<dbReference type="FunFam" id="3.30.1110.10:FF:000001">
    <property type="entry name" value="Adenosine kinase a"/>
    <property type="match status" value="1"/>
</dbReference>
<dbReference type="PANTHER" id="PTHR45769:SF3">
    <property type="entry name" value="ADENOSINE KINASE"/>
    <property type="match status" value="1"/>
</dbReference>
<dbReference type="GO" id="GO:0004001">
    <property type="term" value="F:adenosine kinase activity"/>
    <property type="evidence" value="ECO:0007669"/>
    <property type="project" value="UniProtKB-UniRule"/>
</dbReference>
<dbReference type="Gene3D" id="3.40.1190.20">
    <property type="match status" value="1"/>
</dbReference>
<keyword evidence="9 15" id="KW-0418">Kinase</keyword>
<dbReference type="GO" id="GO:0006169">
    <property type="term" value="P:adenosine salvage"/>
    <property type="evidence" value="ECO:0007669"/>
    <property type="project" value="UniProtKB-ARBA"/>
</dbReference>
<evidence type="ECO:0000313" key="17">
    <source>
        <dbReference type="EMBL" id="ONK70705.1"/>
    </source>
</evidence>
<dbReference type="GO" id="GO:0006144">
    <property type="term" value="P:purine nucleobase metabolic process"/>
    <property type="evidence" value="ECO:0007669"/>
    <property type="project" value="TreeGrafter"/>
</dbReference>
<evidence type="ECO:0000256" key="11">
    <source>
        <dbReference type="ARBA" id="ARBA00022842"/>
    </source>
</evidence>
<evidence type="ECO:0000256" key="9">
    <source>
        <dbReference type="ARBA" id="ARBA00022777"/>
    </source>
</evidence>
<evidence type="ECO:0000256" key="6">
    <source>
        <dbReference type="ARBA" id="ARBA00022679"/>
    </source>
</evidence>
<dbReference type="UniPathway" id="UPA00588">
    <property type="reaction ID" value="UER00659"/>
</dbReference>
<comment type="catalytic activity">
    <reaction evidence="12">
        <text>adenosine + ATP = AMP + ADP + H(+)</text>
        <dbReference type="Rhea" id="RHEA:20824"/>
        <dbReference type="ChEBI" id="CHEBI:15378"/>
        <dbReference type="ChEBI" id="CHEBI:16335"/>
        <dbReference type="ChEBI" id="CHEBI:30616"/>
        <dbReference type="ChEBI" id="CHEBI:456215"/>
        <dbReference type="ChEBI" id="CHEBI:456216"/>
        <dbReference type="EC" id="2.7.1.20"/>
    </reaction>
    <physiologicalReaction direction="left-to-right" evidence="12">
        <dbReference type="Rhea" id="RHEA:20825"/>
    </physiologicalReaction>
</comment>
<evidence type="ECO:0000256" key="14">
    <source>
        <dbReference type="PIRSR" id="PIRSR601805-1"/>
    </source>
</evidence>
<keyword evidence="11 15" id="KW-0460">Magnesium</keyword>
<feature type="domain" description="Carbohydrate kinase PfkB" evidence="16">
    <location>
        <begin position="28"/>
        <end position="335"/>
    </location>
</feature>
<dbReference type="GO" id="GO:0005524">
    <property type="term" value="F:ATP binding"/>
    <property type="evidence" value="ECO:0007669"/>
    <property type="project" value="UniProtKB-UniRule"/>
</dbReference>
<evidence type="ECO:0000256" key="13">
    <source>
        <dbReference type="ARBA" id="ARBA00054478"/>
    </source>
</evidence>
<evidence type="ECO:0000256" key="4">
    <source>
        <dbReference type="ARBA" id="ARBA00012119"/>
    </source>
</evidence>
<comment type="similarity">
    <text evidence="3 15">Belongs to the carbohydrate kinase PfkB family.</text>
</comment>
<comment type="function">
    <text evidence="13">ATP dependent phosphorylation of adenosine and other related nucleoside analogs to monophosphate derivatives. Essential to sustain methyl recycling.</text>
</comment>